<comment type="caution">
    <text evidence="2">The sequence shown here is derived from an EMBL/GenBank/DDBJ whole genome shotgun (WGS) entry which is preliminary data.</text>
</comment>
<dbReference type="Gene3D" id="3.40.50.2020">
    <property type="match status" value="1"/>
</dbReference>
<protein>
    <recommendedName>
        <fullName evidence="4">Phosphoribosyltransferase</fullName>
    </recommendedName>
</protein>
<evidence type="ECO:0000256" key="1">
    <source>
        <dbReference type="SAM" id="MobiDB-lite"/>
    </source>
</evidence>
<evidence type="ECO:0000313" key="3">
    <source>
        <dbReference type="Proteomes" id="UP001601303"/>
    </source>
</evidence>
<name>A0ABW6M9C8_9ACTN</name>
<dbReference type="EMBL" id="JBIAHM010000011">
    <property type="protein sequence ID" value="MFE9602748.1"/>
    <property type="molecule type" value="Genomic_DNA"/>
</dbReference>
<sequence length="162" mass="16997">MTGHLATTLMARRPFRPGQRGDGTPLANYFDGHRVLGEPRLLAALADELYLAIARTDADLTAGEVAAGAQLATAVALASVRHDRVLESRGIRRVRKEYGVPGLLTSPAPAASRVAVVDDVAGTGAAGLSASRLCARLGTRWSVCSYSWTAAKAPPKRSHALV</sequence>
<reference evidence="2 3" key="1">
    <citation type="submission" date="2024-10" db="EMBL/GenBank/DDBJ databases">
        <title>The Natural Products Discovery Center: Release of the First 8490 Sequenced Strains for Exploring Actinobacteria Biosynthetic Diversity.</title>
        <authorList>
            <person name="Kalkreuter E."/>
            <person name="Kautsar S.A."/>
            <person name="Yang D."/>
            <person name="Bader C.D."/>
            <person name="Teijaro C.N."/>
            <person name="Fluegel L."/>
            <person name="Davis C.M."/>
            <person name="Simpson J.R."/>
            <person name="Lauterbach L."/>
            <person name="Steele A.D."/>
            <person name="Gui C."/>
            <person name="Meng S."/>
            <person name="Li G."/>
            <person name="Viehrig K."/>
            <person name="Ye F."/>
            <person name="Su P."/>
            <person name="Kiefer A.F."/>
            <person name="Nichols A."/>
            <person name="Cepeda A.J."/>
            <person name="Yan W."/>
            <person name="Fan B."/>
            <person name="Jiang Y."/>
            <person name="Adhikari A."/>
            <person name="Zheng C.-J."/>
            <person name="Schuster L."/>
            <person name="Cowan T.M."/>
            <person name="Smanski M.J."/>
            <person name="Chevrette M.G."/>
            <person name="De Carvalho L.P.S."/>
            <person name="Shen B."/>
        </authorList>
    </citation>
    <scope>NUCLEOTIDE SEQUENCE [LARGE SCALE GENOMIC DNA]</scope>
    <source>
        <strain evidence="2 3">NPDC006488</strain>
    </source>
</reference>
<dbReference type="RefSeq" id="WP_388110843.1">
    <property type="nucleotide sequence ID" value="NZ_JBIAHM010000011.1"/>
</dbReference>
<organism evidence="2 3">
    <name type="scientific">Streptomyces hokutonensis</name>
    <dbReference type="NCBI Taxonomy" id="1306990"/>
    <lineage>
        <taxon>Bacteria</taxon>
        <taxon>Bacillati</taxon>
        <taxon>Actinomycetota</taxon>
        <taxon>Actinomycetes</taxon>
        <taxon>Kitasatosporales</taxon>
        <taxon>Streptomycetaceae</taxon>
        <taxon>Streptomyces</taxon>
    </lineage>
</organism>
<evidence type="ECO:0008006" key="4">
    <source>
        <dbReference type="Google" id="ProtNLM"/>
    </source>
</evidence>
<dbReference type="InterPro" id="IPR029057">
    <property type="entry name" value="PRTase-like"/>
</dbReference>
<dbReference type="Proteomes" id="UP001601303">
    <property type="component" value="Unassembled WGS sequence"/>
</dbReference>
<dbReference type="SUPFAM" id="SSF53271">
    <property type="entry name" value="PRTase-like"/>
    <property type="match status" value="1"/>
</dbReference>
<accession>A0ABW6M9C8</accession>
<keyword evidence="3" id="KW-1185">Reference proteome</keyword>
<feature type="region of interest" description="Disordered" evidence="1">
    <location>
        <begin position="1"/>
        <end position="23"/>
    </location>
</feature>
<gene>
    <name evidence="2" type="ORF">ACFYNQ_29815</name>
</gene>
<evidence type="ECO:0000313" key="2">
    <source>
        <dbReference type="EMBL" id="MFE9602748.1"/>
    </source>
</evidence>
<proteinExistence type="predicted"/>